<dbReference type="STRING" id="454171.CP488_00454"/>
<dbReference type="HOGENOM" id="CLU_068450_0_0_0"/>
<keyword evidence="2" id="KW-1185">Reference proteome</keyword>
<accession>S0ET42</accession>
<dbReference type="InterPro" id="IPR018721">
    <property type="entry name" value="DUF2252"/>
</dbReference>
<dbReference type="eggNOG" id="COG4320">
    <property type="taxonomic scope" value="Bacteria"/>
</dbReference>
<name>S0ET42_CHTCT</name>
<dbReference type="PANTHER" id="PTHR39441">
    <property type="entry name" value="DUF2252 DOMAIN-CONTAINING PROTEIN"/>
    <property type="match status" value="1"/>
</dbReference>
<dbReference type="Pfam" id="PF10009">
    <property type="entry name" value="DUF2252"/>
    <property type="match status" value="1"/>
</dbReference>
<sequence>MRIQRATRLYNEWMALYTVPVESDLQLKYKAMASSAFPFLRATFYRWMQRWPKVCAEFANAPTVLGVGDLHVENFGTWRDAEGRLVWGINDFDEAAHFPYTLDIIRLATSAILAIEENHLHLSADVACTAILEGYLESLAKGGRPYVLAEEHGWLRHLTTGELRNPEKFFHKMDALPEPEGPIPESAQVALEHLLPAKGLSYKLKRRIAGLGSLGRPRYAAIAEWEGGLVVREAKALLPSAAIWAAGLERAPEIYYQALLDRAVRCRDPFVRLEGHWIVRRLAPDCSRIELSQLPQERDEQRLLHAMGFETANVHLGSPNCIADVLPHVKRLKASQLRSAANAMVEATLDDWQKWRQDPFPEKKTTKSH</sequence>
<dbReference type="RefSeq" id="WP_016482086.1">
    <property type="nucleotide sequence ID" value="NC_021487.1"/>
</dbReference>
<dbReference type="Proteomes" id="UP000014227">
    <property type="component" value="Chromosome I"/>
</dbReference>
<evidence type="ECO:0000313" key="2">
    <source>
        <dbReference type="Proteomes" id="UP000014227"/>
    </source>
</evidence>
<organism evidence="1 2">
    <name type="scientific">Chthonomonas calidirosea (strain DSM 23976 / ICMP 18418 / T49)</name>
    <dbReference type="NCBI Taxonomy" id="1303518"/>
    <lineage>
        <taxon>Bacteria</taxon>
        <taxon>Bacillati</taxon>
        <taxon>Armatimonadota</taxon>
        <taxon>Chthonomonadia</taxon>
        <taxon>Chthonomonadales</taxon>
        <taxon>Chthonomonadaceae</taxon>
        <taxon>Chthonomonas</taxon>
    </lineage>
</organism>
<reference evidence="2" key="1">
    <citation type="submission" date="2013-03" db="EMBL/GenBank/DDBJ databases">
        <title>Genome sequence of Chthonomonas calidirosea, the first sequenced genome from the Armatimonadetes phylum (formally candidate division OP10).</title>
        <authorList>
            <person name="Lee K.C.Y."/>
            <person name="Morgan X.C."/>
            <person name="Dunfield P.F."/>
            <person name="Tamas I."/>
            <person name="Houghton K.M."/>
            <person name="Vyssotski M."/>
            <person name="Ryan J.L.J."/>
            <person name="Lagutin K."/>
            <person name="McDonald I.R."/>
            <person name="Stott M.B."/>
        </authorList>
    </citation>
    <scope>NUCLEOTIDE SEQUENCE [LARGE SCALE GENOMIC DNA]</scope>
    <source>
        <strain evidence="2">DSM 23976 / ICMP 18418 / T49</strain>
    </source>
</reference>
<gene>
    <name evidence="1" type="ORF">CCALI_00699</name>
</gene>
<proteinExistence type="predicted"/>
<dbReference type="OrthoDB" id="1491115at2"/>
<dbReference type="AlphaFoldDB" id="S0ET42"/>
<protein>
    <submittedName>
        <fullName evidence="1">Uncharacterized protein conserved in bacteria (DUF2252)</fullName>
    </submittedName>
</protein>
<dbReference type="InParanoid" id="S0ET42"/>
<dbReference type="KEGG" id="ccz:CCALI_00699"/>
<evidence type="ECO:0000313" key="1">
    <source>
        <dbReference type="EMBL" id="CCW34524.1"/>
    </source>
</evidence>
<dbReference type="PATRIC" id="fig|1303518.3.peg.705"/>
<dbReference type="PANTHER" id="PTHR39441:SF1">
    <property type="entry name" value="DUF2252 DOMAIN-CONTAINING PROTEIN"/>
    <property type="match status" value="1"/>
</dbReference>
<dbReference type="EMBL" id="HF951689">
    <property type="protein sequence ID" value="CCW34524.1"/>
    <property type="molecule type" value="Genomic_DNA"/>
</dbReference>